<protein>
    <submittedName>
        <fullName evidence="1">Uncharacterized protein</fullName>
    </submittedName>
</protein>
<accession>A0ABN8YMW7</accession>
<keyword evidence="2" id="KW-1185">Reference proteome</keyword>
<name>A0ABN8YMW7_RANTA</name>
<evidence type="ECO:0000313" key="2">
    <source>
        <dbReference type="Proteomes" id="UP001176941"/>
    </source>
</evidence>
<proteinExistence type="predicted"/>
<dbReference type="EMBL" id="OX459956">
    <property type="protein sequence ID" value="CAI9161946.1"/>
    <property type="molecule type" value="Genomic_DNA"/>
</dbReference>
<organism evidence="1 2">
    <name type="scientific">Rangifer tarandus platyrhynchus</name>
    <name type="common">Svalbard reindeer</name>
    <dbReference type="NCBI Taxonomy" id="3082113"/>
    <lineage>
        <taxon>Eukaryota</taxon>
        <taxon>Metazoa</taxon>
        <taxon>Chordata</taxon>
        <taxon>Craniata</taxon>
        <taxon>Vertebrata</taxon>
        <taxon>Euteleostomi</taxon>
        <taxon>Mammalia</taxon>
        <taxon>Eutheria</taxon>
        <taxon>Laurasiatheria</taxon>
        <taxon>Artiodactyla</taxon>
        <taxon>Ruminantia</taxon>
        <taxon>Pecora</taxon>
        <taxon>Cervidae</taxon>
        <taxon>Odocoileinae</taxon>
        <taxon>Rangifer</taxon>
    </lineage>
</organism>
<gene>
    <name evidence="1" type="ORF">MRATA1EN1_LOCUS10908</name>
</gene>
<sequence length="105" mass="12362">MCFLLLKFRKQNQNTLMHNCDNGKKWTHKGANHFPGASRYSLVLIESEGLPQWLSGKEPAFPMQKMWVRSLGWEDPLEEKMVTYFSILAWRIPWTEESGRLQFMG</sequence>
<evidence type="ECO:0000313" key="1">
    <source>
        <dbReference type="EMBL" id="CAI9161946.1"/>
    </source>
</evidence>
<reference evidence="1" key="1">
    <citation type="submission" date="2023-04" db="EMBL/GenBank/DDBJ databases">
        <authorList>
            <consortium name="ELIXIR-Norway"/>
        </authorList>
    </citation>
    <scope>NUCLEOTIDE SEQUENCE [LARGE SCALE GENOMIC DNA]</scope>
</reference>
<dbReference type="Proteomes" id="UP001176941">
    <property type="component" value="Chromosome 20"/>
</dbReference>